<feature type="region of interest" description="Disordered" evidence="1">
    <location>
        <begin position="196"/>
        <end position="228"/>
    </location>
</feature>
<evidence type="ECO:0000256" key="1">
    <source>
        <dbReference type="SAM" id="MobiDB-lite"/>
    </source>
</evidence>
<sequence length="228" mass="24799">MSGNQQHNEIPLSLELTRNEAPLLLEPPLLTTTEIISRGRQRIAALQAATTSFNDQTTKLLSSNTPSLLWNPPLTPRPSHKPSPNPDPPARNIRRTRRGQRDPELTIESSELWSLPIPAMEGLGAPLGFGSETQNQTPAADASRASMVGLGAKVRSSFSKEKKAGEGKMGMRGKKGASLEELTRLAEAFVREPEYVERKGGGSEGARSEDEGEWHEVDLGTGRMVKRG</sequence>
<dbReference type="OrthoDB" id="10479611at2759"/>
<feature type="region of interest" description="Disordered" evidence="1">
    <location>
        <begin position="153"/>
        <end position="178"/>
    </location>
</feature>
<dbReference type="EMBL" id="CAJVRM010000684">
    <property type="protein sequence ID" value="CAG8982761.1"/>
    <property type="molecule type" value="Genomic_DNA"/>
</dbReference>
<feature type="compositionally biased region" description="Polar residues" evidence="1">
    <location>
        <begin position="57"/>
        <end position="68"/>
    </location>
</feature>
<feature type="compositionally biased region" description="Basic and acidic residues" evidence="1">
    <location>
        <begin position="196"/>
        <end position="218"/>
    </location>
</feature>
<keyword evidence="3" id="KW-1185">Reference proteome</keyword>
<organism evidence="2 3">
    <name type="scientific">Hymenoscyphus albidus</name>
    <dbReference type="NCBI Taxonomy" id="595503"/>
    <lineage>
        <taxon>Eukaryota</taxon>
        <taxon>Fungi</taxon>
        <taxon>Dikarya</taxon>
        <taxon>Ascomycota</taxon>
        <taxon>Pezizomycotina</taxon>
        <taxon>Leotiomycetes</taxon>
        <taxon>Helotiales</taxon>
        <taxon>Helotiaceae</taxon>
        <taxon>Hymenoscyphus</taxon>
    </lineage>
</organism>
<feature type="compositionally biased region" description="Pro residues" evidence="1">
    <location>
        <begin position="73"/>
        <end position="89"/>
    </location>
</feature>
<proteinExistence type="predicted"/>
<reference evidence="2" key="1">
    <citation type="submission" date="2021-07" db="EMBL/GenBank/DDBJ databases">
        <authorList>
            <person name="Durling M."/>
        </authorList>
    </citation>
    <scope>NUCLEOTIDE SEQUENCE</scope>
</reference>
<evidence type="ECO:0000313" key="2">
    <source>
        <dbReference type="EMBL" id="CAG8982761.1"/>
    </source>
</evidence>
<dbReference type="Proteomes" id="UP000701801">
    <property type="component" value="Unassembled WGS sequence"/>
</dbReference>
<gene>
    <name evidence="2" type="ORF">HYALB_00001042</name>
</gene>
<accession>A0A9N9M464</accession>
<protein>
    <submittedName>
        <fullName evidence="2">Uncharacterized protein</fullName>
    </submittedName>
</protein>
<evidence type="ECO:0000313" key="3">
    <source>
        <dbReference type="Proteomes" id="UP000701801"/>
    </source>
</evidence>
<comment type="caution">
    <text evidence="2">The sequence shown here is derived from an EMBL/GenBank/DDBJ whole genome shotgun (WGS) entry which is preliminary data.</text>
</comment>
<feature type="region of interest" description="Disordered" evidence="1">
    <location>
        <begin position="57"/>
        <end position="109"/>
    </location>
</feature>
<name>A0A9N9M464_9HELO</name>
<dbReference type="AlphaFoldDB" id="A0A9N9M464"/>